<proteinExistence type="predicted"/>
<dbReference type="EMBL" id="CM008047">
    <property type="protein sequence ID" value="PAN10862.1"/>
    <property type="molecule type" value="Genomic_DNA"/>
</dbReference>
<dbReference type="Pfam" id="PF23544">
    <property type="entry name" value="AtuA_ferredoxin"/>
    <property type="match status" value="1"/>
</dbReference>
<feature type="domain" description="Acyclic terpene utilisation N-terminal" evidence="1">
    <location>
        <begin position="23"/>
        <end position="462"/>
    </location>
</feature>
<reference evidence="3" key="1">
    <citation type="submission" date="2018-04" db="EMBL/GenBank/DDBJ databases">
        <title>WGS assembly of Panicum hallii.</title>
        <authorList>
            <person name="Lovell J."/>
            <person name="Jenkins J."/>
            <person name="Lowry D."/>
            <person name="Mamidi S."/>
            <person name="Sreedasyam A."/>
            <person name="Weng X."/>
            <person name="Barry K."/>
            <person name="Bonette J."/>
            <person name="Campitelli B."/>
            <person name="Daum C."/>
            <person name="Gordon S."/>
            <person name="Gould B."/>
            <person name="Lipzen A."/>
            <person name="Macqueen A."/>
            <person name="Palacio-Mejia J."/>
            <person name="Plott C."/>
            <person name="Shakirov E."/>
            <person name="Shu S."/>
            <person name="Yoshinaga Y."/>
            <person name="Zane M."/>
            <person name="Rokhsar D."/>
            <person name="Grimwood J."/>
            <person name="Schmutz J."/>
            <person name="Juenger T."/>
        </authorList>
    </citation>
    <scope>NUCLEOTIDE SEQUENCE [LARGE SCALE GENOMIC DNA]</scope>
    <source>
        <strain evidence="3">FIL2</strain>
    </source>
</reference>
<evidence type="ECO:0000313" key="3">
    <source>
        <dbReference type="EMBL" id="PAN10862.1"/>
    </source>
</evidence>
<evidence type="ECO:0000259" key="2">
    <source>
        <dbReference type="Pfam" id="PF23544"/>
    </source>
</evidence>
<dbReference type="InterPro" id="IPR056362">
    <property type="entry name" value="AtuA-like_ferredoxin_dom"/>
</dbReference>
<accession>A0A2S3GXT2</accession>
<sequence length="642" mass="70927">MMEEVQNCVVKLRSNPRRHRDEVYVGCGAGFGGDRPMAALKLLQRVKELNYLVLECLAERTLADRFRIMVSGGKGYDPRVKEWMSVLLPLAFERKVCIITNMGAMDPLGAQKEVLNLASILGLEITVAVAYESSFKTQGSPLSSNESTGPGGGRSTYLGAASIVHCLENYKPHVVITSRVADAALFLAPMIYELGWNWNDMEELAQGTLASHLLECGCQLTGGYFMHPGDEYRDFSFEQLVDLSLPYAEVSYGGEVIVGKADGSGGLLSHSTCAEQLLYEVGDPANYITPDLVVDFCNVQFHQISTDKVQCEGAKPSDACYPEKLLQLYPTEGGWKGWGEISYGGHQCLKRAQAAEYLVRSWMGERYPDIDEKIVSYIMGYDSLKAIGSDKDSYSSKQVIDARLRMDGLFELEEHAVQFVEEFIALYTNGPAGGGGISNGQRKELILQKMLVDRENIFWRAHAKKASIPCLQNQAMDSETVQMHILQSQKNPTSRAMGSQHINTSMGTQLSPVRASPGKKIALYHIAHSRAGDKGNDINFSIIPHFPGDIGRLRVVITPDWVKNVVSPLLDLSSFPDERVIQRRINLLELVSVEIYDVPGISSLNVVVRNILDGGVNCSRRIDRHGKTLSDLILCQEVVLPP</sequence>
<dbReference type="Proteomes" id="UP000243499">
    <property type="component" value="Chromosome 2"/>
</dbReference>
<dbReference type="AlphaFoldDB" id="A0A2S3GXT2"/>
<dbReference type="PANTHER" id="PTHR47472:SF1">
    <property type="entry name" value="DUF1446-DOMAIN-CONTAINING PROTEIN"/>
    <property type="match status" value="1"/>
</dbReference>
<gene>
    <name evidence="3" type="ORF">PAHAL_2G118900</name>
</gene>
<name>A0A2S3GXT2_9POAL</name>
<evidence type="ECO:0000259" key="1">
    <source>
        <dbReference type="Pfam" id="PF07287"/>
    </source>
</evidence>
<feature type="domain" description="AtuA-like ferredoxin-fold" evidence="2">
    <location>
        <begin position="521"/>
        <end position="638"/>
    </location>
</feature>
<organism evidence="3">
    <name type="scientific">Panicum hallii</name>
    <dbReference type="NCBI Taxonomy" id="206008"/>
    <lineage>
        <taxon>Eukaryota</taxon>
        <taxon>Viridiplantae</taxon>
        <taxon>Streptophyta</taxon>
        <taxon>Embryophyta</taxon>
        <taxon>Tracheophyta</taxon>
        <taxon>Spermatophyta</taxon>
        <taxon>Magnoliopsida</taxon>
        <taxon>Liliopsida</taxon>
        <taxon>Poales</taxon>
        <taxon>Poaceae</taxon>
        <taxon>PACMAD clade</taxon>
        <taxon>Panicoideae</taxon>
        <taxon>Panicodae</taxon>
        <taxon>Paniceae</taxon>
        <taxon>Panicinae</taxon>
        <taxon>Panicum</taxon>
        <taxon>Panicum sect. Panicum</taxon>
    </lineage>
</organism>
<dbReference type="InterPro" id="IPR010839">
    <property type="entry name" value="AtuA_N"/>
</dbReference>
<protein>
    <submittedName>
        <fullName evidence="3">Uncharacterized protein</fullName>
    </submittedName>
</protein>
<dbReference type="Gramene" id="PAN10862">
    <property type="protein sequence ID" value="PAN10862"/>
    <property type="gene ID" value="PAHAL_2G118900"/>
</dbReference>
<dbReference type="PANTHER" id="PTHR47472">
    <property type="entry name" value="PROPIONYL-COA CARBOXYLASE"/>
    <property type="match status" value="1"/>
</dbReference>
<dbReference type="Pfam" id="PF07287">
    <property type="entry name" value="AtuA"/>
    <property type="match status" value="1"/>
</dbReference>